<dbReference type="Gene3D" id="3.40.50.1820">
    <property type="entry name" value="alpha/beta hydrolase"/>
    <property type="match status" value="1"/>
</dbReference>
<comment type="caution">
    <text evidence="4">The sequence shown here is derived from an EMBL/GenBank/DDBJ whole genome shotgun (WGS) entry which is preliminary data.</text>
</comment>
<evidence type="ECO:0000313" key="4">
    <source>
        <dbReference type="EMBL" id="KAJ8981379.1"/>
    </source>
</evidence>
<dbReference type="InterPro" id="IPR019819">
    <property type="entry name" value="Carboxylesterase_B_CS"/>
</dbReference>
<sequence length="290" mass="33098">MTRYKLPLTNDVKMFTIRKLLFLFMVGSITANESDPVTVTVPNGPILGHELLSYKNNTYYGFQEIPYAFPPTDDFRFKDPIPMKAWVGTWDATKNTKVCYQTGSHHTQKTVQTEDCLYLNVYTPVKPGNNASLLPVLFWIHGGGFRWGDGTYQYYGPDYFVDYDIVVVTINYRLGPFGKCSGLKTKCRLKLDTFQYQYLVEILRRLLQAKAVVWTICRPSDIEQESRGCESDNIVMIGASASFFSRSTIAEGTALCSEAHQDYAKYFAHQLGSALNQNFTTKILRRTVHY</sequence>
<keyword evidence="1" id="KW-0325">Glycoprotein</keyword>
<dbReference type="SUPFAM" id="SSF53474">
    <property type="entry name" value="alpha/beta-Hydrolases"/>
    <property type="match status" value="1"/>
</dbReference>
<dbReference type="InterPro" id="IPR029058">
    <property type="entry name" value="AB_hydrolase_fold"/>
</dbReference>
<dbReference type="PANTHER" id="PTHR11559">
    <property type="entry name" value="CARBOXYLESTERASE"/>
    <property type="match status" value="1"/>
</dbReference>
<dbReference type="InterPro" id="IPR050309">
    <property type="entry name" value="Type-B_Carboxylest/Lipase"/>
</dbReference>
<evidence type="ECO:0000259" key="3">
    <source>
        <dbReference type="Pfam" id="PF00135"/>
    </source>
</evidence>
<reference evidence="4" key="1">
    <citation type="journal article" date="2023" name="Insect Mol. Biol.">
        <title>Genome sequencing provides insights into the evolution of gene families encoding plant cell wall-degrading enzymes in longhorned beetles.</title>
        <authorList>
            <person name="Shin N.R."/>
            <person name="Okamura Y."/>
            <person name="Kirsch R."/>
            <person name="Pauchet Y."/>
        </authorList>
    </citation>
    <scope>NUCLEOTIDE SEQUENCE</scope>
    <source>
        <strain evidence="4">MMC_N1</strain>
    </source>
</reference>
<gene>
    <name evidence="4" type="ORF">NQ317_000247</name>
</gene>
<dbReference type="InterPro" id="IPR002018">
    <property type="entry name" value="CarbesteraseB"/>
</dbReference>
<protein>
    <recommendedName>
        <fullName evidence="3">Carboxylesterase type B domain-containing protein</fullName>
    </recommendedName>
</protein>
<keyword evidence="5" id="KW-1185">Reference proteome</keyword>
<proteinExistence type="predicted"/>
<evidence type="ECO:0000313" key="5">
    <source>
        <dbReference type="Proteomes" id="UP001162164"/>
    </source>
</evidence>
<keyword evidence="2" id="KW-0732">Signal</keyword>
<dbReference type="Proteomes" id="UP001162164">
    <property type="component" value="Unassembled WGS sequence"/>
</dbReference>
<dbReference type="EMBL" id="JAPWTJ010000186">
    <property type="protein sequence ID" value="KAJ8981379.1"/>
    <property type="molecule type" value="Genomic_DNA"/>
</dbReference>
<evidence type="ECO:0000256" key="2">
    <source>
        <dbReference type="SAM" id="SignalP"/>
    </source>
</evidence>
<dbReference type="PROSITE" id="PS00941">
    <property type="entry name" value="CARBOXYLESTERASE_B_2"/>
    <property type="match status" value="1"/>
</dbReference>
<feature type="signal peptide" evidence="2">
    <location>
        <begin position="1"/>
        <end position="31"/>
    </location>
</feature>
<feature type="chain" id="PRO_5045358760" description="Carboxylesterase type B domain-containing protein" evidence="2">
    <location>
        <begin position="32"/>
        <end position="290"/>
    </location>
</feature>
<evidence type="ECO:0000256" key="1">
    <source>
        <dbReference type="ARBA" id="ARBA00023180"/>
    </source>
</evidence>
<organism evidence="4 5">
    <name type="scientific">Molorchus minor</name>
    <dbReference type="NCBI Taxonomy" id="1323400"/>
    <lineage>
        <taxon>Eukaryota</taxon>
        <taxon>Metazoa</taxon>
        <taxon>Ecdysozoa</taxon>
        <taxon>Arthropoda</taxon>
        <taxon>Hexapoda</taxon>
        <taxon>Insecta</taxon>
        <taxon>Pterygota</taxon>
        <taxon>Neoptera</taxon>
        <taxon>Endopterygota</taxon>
        <taxon>Coleoptera</taxon>
        <taxon>Polyphaga</taxon>
        <taxon>Cucujiformia</taxon>
        <taxon>Chrysomeloidea</taxon>
        <taxon>Cerambycidae</taxon>
        <taxon>Lamiinae</taxon>
        <taxon>Monochamini</taxon>
        <taxon>Molorchus</taxon>
    </lineage>
</organism>
<accession>A0ABQ9JSV5</accession>
<name>A0ABQ9JSV5_9CUCU</name>
<dbReference type="Pfam" id="PF00135">
    <property type="entry name" value="COesterase"/>
    <property type="match status" value="1"/>
</dbReference>
<feature type="domain" description="Carboxylesterase type B" evidence="3">
    <location>
        <begin position="37"/>
        <end position="179"/>
    </location>
</feature>